<dbReference type="GO" id="GO:0005524">
    <property type="term" value="F:ATP binding"/>
    <property type="evidence" value="ECO:0007669"/>
    <property type="project" value="UniProtKB-UniRule"/>
</dbReference>
<dbReference type="AlphaFoldDB" id="A0A176RTD3"/>
<dbReference type="PROSITE" id="PS00108">
    <property type="entry name" value="PROTEIN_KINASE_ST"/>
    <property type="match status" value="1"/>
</dbReference>
<name>A0A176RTD3_9GAMM</name>
<dbReference type="PROSITE" id="PS00107">
    <property type="entry name" value="PROTEIN_KINASE_ATP"/>
    <property type="match status" value="1"/>
</dbReference>
<organism evidence="8 9">
    <name type="scientific">Candidatus Thiomargarita nelsonii</name>
    <dbReference type="NCBI Taxonomy" id="1003181"/>
    <lineage>
        <taxon>Bacteria</taxon>
        <taxon>Pseudomonadati</taxon>
        <taxon>Pseudomonadota</taxon>
        <taxon>Gammaproteobacteria</taxon>
        <taxon>Thiotrichales</taxon>
        <taxon>Thiotrichaceae</taxon>
        <taxon>Thiomargarita</taxon>
    </lineage>
</organism>
<dbReference type="PANTHER" id="PTHR43289:SF6">
    <property type="entry name" value="SERINE_THREONINE-PROTEIN KINASE NEKL-3"/>
    <property type="match status" value="1"/>
</dbReference>
<evidence type="ECO:0000256" key="5">
    <source>
        <dbReference type="PROSITE-ProRule" id="PRU10141"/>
    </source>
</evidence>
<gene>
    <name evidence="8" type="ORF">THIOM_005395</name>
</gene>
<feature type="non-terminal residue" evidence="8">
    <location>
        <position position="226"/>
    </location>
</feature>
<dbReference type="CDD" id="cd14014">
    <property type="entry name" value="STKc_PknB_like"/>
    <property type="match status" value="1"/>
</dbReference>
<keyword evidence="9" id="KW-1185">Reference proteome</keyword>
<dbReference type="PANTHER" id="PTHR43289">
    <property type="entry name" value="MITOGEN-ACTIVATED PROTEIN KINASE KINASE KINASE 20-RELATED"/>
    <property type="match status" value="1"/>
</dbReference>
<dbReference type="EC" id="2.7.-.-" evidence="8"/>
<keyword evidence="2 5" id="KW-0547">Nucleotide-binding</keyword>
<feature type="binding site" evidence="5">
    <location>
        <position position="86"/>
    </location>
    <ligand>
        <name>ATP</name>
        <dbReference type="ChEBI" id="CHEBI:30616"/>
    </ligand>
</feature>
<dbReference type="InterPro" id="IPR011009">
    <property type="entry name" value="Kinase-like_dom_sf"/>
</dbReference>
<keyword evidence="3 8" id="KW-0418">Kinase</keyword>
<dbReference type="SMART" id="SM00220">
    <property type="entry name" value="S_TKc"/>
    <property type="match status" value="1"/>
</dbReference>
<proteinExistence type="predicted"/>
<reference evidence="8 9" key="1">
    <citation type="submission" date="2016-05" db="EMBL/GenBank/DDBJ databases">
        <title>Single-cell genome of chain-forming Candidatus Thiomargarita nelsonii and comparison to other large sulfur-oxidizing bacteria.</title>
        <authorList>
            <person name="Winkel M."/>
            <person name="Salman V."/>
            <person name="Woyke T."/>
            <person name="Schulz-Vogt H."/>
            <person name="Richter M."/>
            <person name="Flood B."/>
            <person name="Bailey J."/>
            <person name="Amann R."/>
            <person name="Mussmann M."/>
        </authorList>
    </citation>
    <scope>NUCLEOTIDE SEQUENCE [LARGE SCALE GENOMIC DNA]</scope>
    <source>
        <strain evidence="8 9">THI036</strain>
    </source>
</reference>
<sequence>MEKTKIYQSDNKSQPNSTGDSSQSNSWLHPSRWNAGDETKLEPGLIINDHYELEEEVGEGSMGVVWKAVDLIQKEGDARDSHVALKFLSQDFKQHPDALKVLVREFHRYQRLNHPNIVKAYGLDRFESTFFLVMELLKGMSLKEFIENHPNGLSLLEAEPIIKDMAHALAYAHYKGLAHLDFKPGNVFYDTESKHTKVIDFGIARPLEREEREGTRYDLKKLGALT</sequence>
<evidence type="ECO:0000313" key="9">
    <source>
        <dbReference type="Proteomes" id="UP000076962"/>
    </source>
</evidence>
<dbReference type="InterPro" id="IPR017441">
    <property type="entry name" value="Protein_kinase_ATP_BS"/>
</dbReference>
<dbReference type="Proteomes" id="UP000076962">
    <property type="component" value="Unassembled WGS sequence"/>
</dbReference>
<dbReference type="Gene3D" id="1.10.510.10">
    <property type="entry name" value="Transferase(Phosphotransferase) domain 1"/>
    <property type="match status" value="1"/>
</dbReference>
<keyword evidence="8" id="KW-0723">Serine/threonine-protein kinase</keyword>
<keyword evidence="1 8" id="KW-0808">Transferase</keyword>
<evidence type="ECO:0000256" key="1">
    <source>
        <dbReference type="ARBA" id="ARBA00022679"/>
    </source>
</evidence>
<dbReference type="EMBL" id="LUTY01002994">
    <property type="protein sequence ID" value="OAD18994.1"/>
    <property type="molecule type" value="Genomic_DNA"/>
</dbReference>
<evidence type="ECO:0000256" key="3">
    <source>
        <dbReference type="ARBA" id="ARBA00022777"/>
    </source>
</evidence>
<comment type="caution">
    <text evidence="8">The sequence shown here is derived from an EMBL/GenBank/DDBJ whole genome shotgun (WGS) entry which is preliminary data.</text>
</comment>
<evidence type="ECO:0000256" key="6">
    <source>
        <dbReference type="SAM" id="MobiDB-lite"/>
    </source>
</evidence>
<keyword evidence="4 5" id="KW-0067">ATP-binding</keyword>
<feature type="domain" description="Protein kinase" evidence="7">
    <location>
        <begin position="51"/>
        <end position="226"/>
    </location>
</feature>
<evidence type="ECO:0000256" key="2">
    <source>
        <dbReference type="ARBA" id="ARBA00022741"/>
    </source>
</evidence>
<dbReference type="Pfam" id="PF00069">
    <property type="entry name" value="Pkinase"/>
    <property type="match status" value="1"/>
</dbReference>
<feature type="compositionally biased region" description="Polar residues" evidence="6">
    <location>
        <begin position="1"/>
        <end position="28"/>
    </location>
</feature>
<evidence type="ECO:0000259" key="7">
    <source>
        <dbReference type="PROSITE" id="PS50011"/>
    </source>
</evidence>
<protein>
    <submittedName>
        <fullName evidence="8">Serine/threonine protein kinase</fullName>
        <ecNumber evidence="8">2.7.-.-</ecNumber>
    </submittedName>
</protein>
<dbReference type="GO" id="GO:0004674">
    <property type="term" value="F:protein serine/threonine kinase activity"/>
    <property type="evidence" value="ECO:0007669"/>
    <property type="project" value="UniProtKB-KW"/>
</dbReference>
<dbReference type="InterPro" id="IPR008271">
    <property type="entry name" value="Ser/Thr_kinase_AS"/>
</dbReference>
<dbReference type="SUPFAM" id="SSF56112">
    <property type="entry name" value="Protein kinase-like (PK-like)"/>
    <property type="match status" value="1"/>
</dbReference>
<dbReference type="InterPro" id="IPR000719">
    <property type="entry name" value="Prot_kinase_dom"/>
</dbReference>
<feature type="region of interest" description="Disordered" evidence="6">
    <location>
        <begin position="1"/>
        <end position="34"/>
    </location>
</feature>
<evidence type="ECO:0000313" key="8">
    <source>
        <dbReference type="EMBL" id="OAD18994.1"/>
    </source>
</evidence>
<dbReference type="PROSITE" id="PS50011">
    <property type="entry name" value="PROTEIN_KINASE_DOM"/>
    <property type="match status" value="1"/>
</dbReference>
<accession>A0A176RTD3</accession>
<evidence type="ECO:0000256" key="4">
    <source>
        <dbReference type="ARBA" id="ARBA00022840"/>
    </source>
</evidence>